<dbReference type="Proteomes" id="UP001059041">
    <property type="component" value="Linkage Group LG21"/>
</dbReference>
<feature type="compositionally biased region" description="Polar residues" evidence="1">
    <location>
        <begin position="73"/>
        <end position="82"/>
    </location>
</feature>
<dbReference type="AlphaFoldDB" id="A0A9W7WBV6"/>
<evidence type="ECO:0000256" key="1">
    <source>
        <dbReference type="SAM" id="MobiDB-lite"/>
    </source>
</evidence>
<evidence type="ECO:0000313" key="2">
    <source>
        <dbReference type="EMBL" id="KAI7794371.1"/>
    </source>
</evidence>
<evidence type="ECO:0000313" key="3">
    <source>
        <dbReference type="Proteomes" id="UP001059041"/>
    </source>
</evidence>
<name>A0A9W7WBV6_TRIRA</name>
<organism evidence="2 3">
    <name type="scientific">Triplophysa rosa</name>
    <name type="common">Cave loach</name>
    <dbReference type="NCBI Taxonomy" id="992332"/>
    <lineage>
        <taxon>Eukaryota</taxon>
        <taxon>Metazoa</taxon>
        <taxon>Chordata</taxon>
        <taxon>Craniata</taxon>
        <taxon>Vertebrata</taxon>
        <taxon>Euteleostomi</taxon>
        <taxon>Actinopterygii</taxon>
        <taxon>Neopterygii</taxon>
        <taxon>Teleostei</taxon>
        <taxon>Ostariophysi</taxon>
        <taxon>Cypriniformes</taxon>
        <taxon>Nemacheilidae</taxon>
        <taxon>Triplophysa</taxon>
    </lineage>
</organism>
<accession>A0A9W7WBV6</accession>
<proteinExistence type="predicted"/>
<gene>
    <name evidence="2" type="ORF">IRJ41_015044</name>
</gene>
<dbReference type="EMBL" id="JAFHDT010000021">
    <property type="protein sequence ID" value="KAI7794371.1"/>
    <property type="molecule type" value="Genomic_DNA"/>
</dbReference>
<keyword evidence="3" id="KW-1185">Reference proteome</keyword>
<protein>
    <submittedName>
        <fullName evidence="2">Uncharacterized protein</fullName>
    </submittedName>
</protein>
<feature type="region of interest" description="Disordered" evidence="1">
    <location>
        <begin position="73"/>
        <end position="92"/>
    </location>
</feature>
<comment type="caution">
    <text evidence="2">The sequence shown here is derived from an EMBL/GenBank/DDBJ whole genome shotgun (WGS) entry which is preliminary data.</text>
</comment>
<sequence>MTTVNAPCSLLARNEFYRSINPTDPIKAVNNFSDTLIEPKQRQVTVWVTISKHQDYSGHMTNAWTLGLILRSPASSSRTSGRCLSPADRVVK</sequence>
<reference evidence="2" key="1">
    <citation type="submission" date="2021-02" db="EMBL/GenBank/DDBJ databases">
        <title>Comparative genomics reveals that relaxation of natural selection precedes convergent phenotypic evolution of cavefish.</title>
        <authorList>
            <person name="Peng Z."/>
        </authorList>
    </citation>
    <scope>NUCLEOTIDE SEQUENCE</scope>
    <source>
        <tissue evidence="2">Muscle</tissue>
    </source>
</reference>